<dbReference type="InterPro" id="IPR023393">
    <property type="entry name" value="START-like_dom_sf"/>
</dbReference>
<dbReference type="Proteomes" id="UP000794436">
    <property type="component" value="Unassembled WGS sequence"/>
</dbReference>
<sequence length="405" mass="44811">MKTQRASQALPVVALTSGEQHSLIEEAAGVLAETLRVEREFREGHAAFGSKQWKEVYSRDAFHVFKERRPKDNVSGGFIAGGHREKQSGIVAAMKDPRVPMIVGAGHVEGQLEDVCFGSLASDDVSWRLRSTYMKDKFAEARIVATVHGPTPEEPYRFLGVKWFMREQPALIGMFVQFRDYLVTEAIGHAVDEQGVPYGYYMIHDFKHPRLPELTELGIIRSQISLCYICRQISPDKVHIFARGFVDLKGDISTNLTATLSAEAMSSTVNSVETSYAKKLSWLMVQSQRQRQQQRSGMGNQSKFCESCGKMGGKLMSGSLSCCQVCNCMYCGKCSVQRKLVVDVSGGGVVDHAFSFCFSCVLKAKQISPRDVAIDTVVRNANRMAVPMLNKDSPSIASLATPTRS</sequence>
<dbReference type="InterPro" id="IPR052727">
    <property type="entry name" value="Rab4/Rab5_effector"/>
</dbReference>
<evidence type="ECO:0000313" key="1">
    <source>
        <dbReference type="EMBL" id="TMW61393.1"/>
    </source>
</evidence>
<evidence type="ECO:0008006" key="3">
    <source>
        <dbReference type="Google" id="ProtNLM"/>
    </source>
</evidence>
<dbReference type="PANTHER" id="PTHR13510">
    <property type="entry name" value="FYVE-FINGER-CONTAINING RAB5 EFFECTOR PROTEIN RABENOSYN-5-RELATED"/>
    <property type="match status" value="1"/>
</dbReference>
<organism evidence="1 2">
    <name type="scientific">Pythium oligandrum</name>
    <name type="common">Mycoparasitic fungus</name>
    <dbReference type="NCBI Taxonomy" id="41045"/>
    <lineage>
        <taxon>Eukaryota</taxon>
        <taxon>Sar</taxon>
        <taxon>Stramenopiles</taxon>
        <taxon>Oomycota</taxon>
        <taxon>Peronosporomycetes</taxon>
        <taxon>Pythiales</taxon>
        <taxon>Pythiaceae</taxon>
        <taxon>Pythium</taxon>
    </lineage>
</organism>
<proteinExistence type="predicted"/>
<gene>
    <name evidence="1" type="ORF">Poli38472_012584</name>
</gene>
<protein>
    <recommendedName>
        <fullName evidence="3">START-like domain</fullName>
    </recommendedName>
</protein>
<dbReference type="AlphaFoldDB" id="A0A8K1FK52"/>
<reference evidence="1" key="1">
    <citation type="submission" date="2019-03" db="EMBL/GenBank/DDBJ databases">
        <title>Long read genome sequence of the mycoparasitic Pythium oligandrum ATCC 38472 isolated from sugarbeet rhizosphere.</title>
        <authorList>
            <person name="Gaulin E."/>
        </authorList>
    </citation>
    <scope>NUCLEOTIDE SEQUENCE</scope>
    <source>
        <strain evidence="1">ATCC 38472_TT</strain>
    </source>
</reference>
<comment type="caution">
    <text evidence="1">The sequence shown here is derived from an EMBL/GenBank/DDBJ whole genome shotgun (WGS) entry which is preliminary data.</text>
</comment>
<dbReference type="Gene3D" id="3.30.530.20">
    <property type="match status" value="1"/>
</dbReference>
<accession>A0A8K1FK52</accession>
<name>A0A8K1FK52_PYTOL</name>
<dbReference type="PANTHER" id="PTHR13510:SF44">
    <property type="entry name" value="RABENOSYN-5"/>
    <property type="match status" value="1"/>
</dbReference>
<dbReference type="EMBL" id="SPLM01000076">
    <property type="protein sequence ID" value="TMW61393.1"/>
    <property type="molecule type" value="Genomic_DNA"/>
</dbReference>
<keyword evidence="2" id="KW-1185">Reference proteome</keyword>
<dbReference type="OrthoDB" id="101985at2759"/>
<evidence type="ECO:0000313" key="2">
    <source>
        <dbReference type="Proteomes" id="UP000794436"/>
    </source>
</evidence>